<sequence>MHTIALCDLDDTLFFTGRKLDEALRAGTATLDRTGEPHSFHSRTQAHLLGTLLRGATLVPVTGRDREAFERVVMSFESWAVLDHGATVLRPGGQPDRAWTLVMRETLEDQAEALRLAAQAAQHISDLMHLDCTVRLHEASGLPMMVVVKHPYALQNSLDAMSQQWALWRQEAGIDLRYFANGNNLTVIARGVSKEAAAAYVLEQLREEHDGEELVTLGLGDSLADVPFMNLCDFALTPGNSQLMRAVLENELEQR</sequence>
<name>A0A917URX3_9DEIO</name>
<organism evidence="1 2">
    <name type="scientific">Deinococcus aquiradiocola</name>
    <dbReference type="NCBI Taxonomy" id="393059"/>
    <lineage>
        <taxon>Bacteria</taxon>
        <taxon>Thermotogati</taxon>
        <taxon>Deinococcota</taxon>
        <taxon>Deinococci</taxon>
        <taxon>Deinococcales</taxon>
        <taxon>Deinococcaceae</taxon>
        <taxon>Deinococcus</taxon>
    </lineage>
</organism>
<dbReference type="Proteomes" id="UP000635726">
    <property type="component" value="Unassembled WGS sequence"/>
</dbReference>
<dbReference type="AlphaFoldDB" id="A0A917URX3"/>
<reference evidence="1" key="2">
    <citation type="submission" date="2020-09" db="EMBL/GenBank/DDBJ databases">
        <authorList>
            <person name="Sun Q."/>
            <person name="Ohkuma M."/>
        </authorList>
    </citation>
    <scope>NUCLEOTIDE SEQUENCE</scope>
    <source>
        <strain evidence="1">JCM 14371</strain>
    </source>
</reference>
<dbReference type="RefSeq" id="WP_188963689.1">
    <property type="nucleotide sequence ID" value="NZ_BMOE01000009.1"/>
</dbReference>
<reference evidence="1" key="1">
    <citation type="journal article" date="2014" name="Int. J. Syst. Evol. Microbiol.">
        <title>Complete genome sequence of Corynebacterium casei LMG S-19264T (=DSM 44701T), isolated from a smear-ripened cheese.</title>
        <authorList>
            <consortium name="US DOE Joint Genome Institute (JGI-PGF)"/>
            <person name="Walter F."/>
            <person name="Albersmeier A."/>
            <person name="Kalinowski J."/>
            <person name="Ruckert C."/>
        </authorList>
    </citation>
    <scope>NUCLEOTIDE SEQUENCE</scope>
    <source>
        <strain evidence="1">JCM 14371</strain>
    </source>
</reference>
<gene>
    <name evidence="1" type="ORF">GCM10008939_25670</name>
</gene>
<dbReference type="InterPro" id="IPR036412">
    <property type="entry name" value="HAD-like_sf"/>
</dbReference>
<proteinExistence type="predicted"/>
<keyword evidence="2" id="KW-1185">Reference proteome</keyword>
<comment type="caution">
    <text evidence="1">The sequence shown here is derived from an EMBL/GenBank/DDBJ whole genome shotgun (WGS) entry which is preliminary data.</text>
</comment>
<dbReference type="Gene3D" id="3.40.50.1000">
    <property type="entry name" value="HAD superfamily/HAD-like"/>
    <property type="match status" value="1"/>
</dbReference>
<evidence type="ECO:0000313" key="2">
    <source>
        <dbReference type="Proteomes" id="UP000635726"/>
    </source>
</evidence>
<dbReference type="EMBL" id="BMOE01000009">
    <property type="protein sequence ID" value="GGJ80679.1"/>
    <property type="molecule type" value="Genomic_DNA"/>
</dbReference>
<evidence type="ECO:0008006" key="3">
    <source>
        <dbReference type="Google" id="ProtNLM"/>
    </source>
</evidence>
<dbReference type="SUPFAM" id="SSF56784">
    <property type="entry name" value="HAD-like"/>
    <property type="match status" value="1"/>
</dbReference>
<dbReference type="InterPro" id="IPR024197">
    <property type="entry name" value="TPP-like"/>
</dbReference>
<dbReference type="PIRSF" id="PIRSF030802">
    <property type="entry name" value="UCP030802"/>
    <property type="match status" value="1"/>
</dbReference>
<accession>A0A917URX3</accession>
<evidence type="ECO:0000313" key="1">
    <source>
        <dbReference type="EMBL" id="GGJ80679.1"/>
    </source>
</evidence>
<protein>
    <recommendedName>
        <fullName evidence="3">Sucrose phosphatase-like domain-containing protein</fullName>
    </recommendedName>
</protein>
<dbReference type="InterPro" id="IPR023214">
    <property type="entry name" value="HAD_sf"/>
</dbReference>